<name>A0A8X7WF77_BRACI</name>
<reference evidence="6 7" key="1">
    <citation type="submission" date="2020-02" db="EMBL/GenBank/DDBJ databases">
        <authorList>
            <person name="Ma Q."/>
            <person name="Huang Y."/>
            <person name="Song X."/>
            <person name="Pei D."/>
        </authorList>
    </citation>
    <scope>NUCLEOTIDE SEQUENCE [LARGE SCALE GENOMIC DNA]</scope>
    <source>
        <strain evidence="6">Sxm20200214</strain>
        <tissue evidence="6">Leaf</tissue>
    </source>
</reference>
<dbReference type="InterPro" id="IPR013763">
    <property type="entry name" value="Cyclin-like_dom"/>
</dbReference>
<evidence type="ECO:0000256" key="1">
    <source>
        <dbReference type="ARBA" id="ARBA00022618"/>
    </source>
</evidence>
<feature type="region of interest" description="Disordered" evidence="4">
    <location>
        <begin position="245"/>
        <end position="335"/>
    </location>
</feature>
<keyword evidence="7" id="KW-1185">Reference proteome</keyword>
<organism evidence="6 7">
    <name type="scientific">Brassica carinata</name>
    <name type="common">Ethiopian mustard</name>
    <name type="synonym">Abyssinian cabbage</name>
    <dbReference type="NCBI Taxonomy" id="52824"/>
    <lineage>
        <taxon>Eukaryota</taxon>
        <taxon>Viridiplantae</taxon>
        <taxon>Streptophyta</taxon>
        <taxon>Embryophyta</taxon>
        <taxon>Tracheophyta</taxon>
        <taxon>Spermatophyta</taxon>
        <taxon>Magnoliopsida</taxon>
        <taxon>eudicotyledons</taxon>
        <taxon>Gunneridae</taxon>
        <taxon>Pentapetalae</taxon>
        <taxon>rosids</taxon>
        <taxon>malvids</taxon>
        <taxon>Brassicales</taxon>
        <taxon>Brassicaceae</taxon>
        <taxon>Brassiceae</taxon>
        <taxon>Brassica</taxon>
    </lineage>
</organism>
<feature type="compositionally biased region" description="Polar residues" evidence="4">
    <location>
        <begin position="275"/>
        <end position="293"/>
    </location>
</feature>
<evidence type="ECO:0000313" key="7">
    <source>
        <dbReference type="Proteomes" id="UP000886595"/>
    </source>
</evidence>
<dbReference type="PANTHER" id="PTHR10026">
    <property type="entry name" value="CYCLIN"/>
    <property type="match status" value="1"/>
</dbReference>
<dbReference type="GO" id="GO:0051301">
    <property type="term" value="P:cell division"/>
    <property type="evidence" value="ECO:0007669"/>
    <property type="project" value="UniProtKB-KW"/>
</dbReference>
<keyword evidence="3" id="KW-0195">Cyclin</keyword>
<dbReference type="GO" id="GO:0016538">
    <property type="term" value="F:cyclin-dependent protein serine/threonine kinase regulator activity"/>
    <property type="evidence" value="ECO:0007669"/>
    <property type="project" value="InterPro"/>
</dbReference>
<evidence type="ECO:0000256" key="3">
    <source>
        <dbReference type="RuleBase" id="RU000383"/>
    </source>
</evidence>
<sequence length="335" mass="37541">MLPGDRWYFSREEIENNSPSRQDGIDLEEETRLRNSYCTFLKDLGLRLKVHQIVLATAMVLCHRFFLRQSHAKNDRRTIATVCMFIAGKVERGTRLDLEELIVVSNEILHKKAIAPDQRQEVYEQQEKLVLSGEKLAFSTLNFDVSVDLPYNPLTVAIEKYIVDVATKAQFPPVAWRFANDSYWTTLCLQYKPRHIAAAAFFLAAKYLKMDLESNGESWCQEFDITPIQLEDIRVQMRPLYKEKPVPASKGSIGETSNSGDVVHQPVSGDKASTDKCSSSDIEGSSSKANLSQGDDHSVQDRPEGIEKDKEESEAGEDSSVGNPAAETSDDVGTS</sequence>
<dbReference type="Pfam" id="PF00134">
    <property type="entry name" value="Cyclin_N"/>
    <property type="match status" value="1"/>
</dbReference>
<keyword evidence="1" id="KW-0132">Cell division</keyword>
<dbReference type="InterPro" id="IPR036915">
    <property type="entry name" value="Cyclin-like_sf"/>
</dbReference>
<feature type="domain" description="Cyclin-like" evidence="5">
    <location>
        <begin position="39"/>
        <end position="139"/>
    </location>
</feature>
<keyword evidence="2" id="KW-0131">Cell cycle</keyword>
<evidence type="ECO:0000256" key="2">
    <source>
        <dbReference type="ARBA" id="ARBA00023306"/>
    </source>
</evidence>
<dbReference type="OrthoDB" id="10264655at2759"/>
<dbReference type="Gene3D" id="1.10.472.10">
    <property type="entry name" value="Cyclin-like"/>
    <property type="match status" value="2"/>
</dbReference>
<proteinExistence type="inferred from homology"/>
<feature type="compositionally biased region" description="Basic and acidic residues" evidence="4">
    <location>
        <begin position="294"/>
        <end position="313"/>
    </location>
</feature>
<comment type="similarity">
    <text evidence="3">Belongs to the cyclin family.</text>
</comment>
<accession>A0A8X7WF77</accession>
<gene>
    <name evidence="6" type="ORF">Bca52824_000834</name>
</gene>
<feature type="domain" description="Cyclin-like" evidence="5">
    <location>
        <begin position="160"/>
        <end position="242"/>
    </location>
</feature>
<evidence type="ECO:0000313" key="6">
    <source>
        <dbReference type="EMBL" id="KAG2329654.1"/>
    </source>
</evidence>
<dbReference type="Proteomes" id="UP000886595">
    <property type="component" value="Unassembled WGS sequence"/>
</dbReference>
<dbReference type="GO" id="GO:0006357">
    <property type="term" value="P:regulation of transcription by RNA polymerase II"/>
    <property type="evidence" value="ECO:0007669"/>
    <property type="project" value="InterPro"/>
</dbReference>
<comment type="caution">
    <text evidence="6">The sequence shown here is derived from an EMBL/GenBank/DDBJ whole genome shotgun (WGS) entry which is preliminary data.</text>
</comment>
<dbReference type="SUPFAM" id="SSF47954">
    <property type="entry name" value="Cyclin-like"/>
    <property type="match status" value="2"/>
</dbReference>
<dbReference type="InterPro" id="IPR043198">
    <property type="entry name" value="Cyclin/Ssn8"/>
</dbReference>
<dbReference type="AlphaFoldDB" id="A0A8X7WF77"/>
<dbReference type="SMART" id="SM00385">
    <property type="entry name" value="CYCLIN"/>
    <property type="match status" value="2"/>
</dbReference>
<evidence type="ECO:0000256" key="4">
    <source>
        <dbReference type="SAM" id="MobiDB-lite"/>
    </source>
</evidence>
<evidence type="ECO:0000259" key="5">
    <source>
        <dbReference type="SMART" id="SM00385"/>
    </source>
</evidence>
<dbReference type="EMBL" id="JAAMPC010000001">
    <property type="protein sequence ID" value="KAG2329654.1"/>
    <property type="molecule type" value="Genomic_DNA"/>
</dbReference>
<dbReference type="InterPro" id="IPR006671">
    <property type="entry name" value="Cyclin_N"/>
</dbReference>
<protein>
    <recommendedName>
        <fullName evidence="5">Cyclin-like domain-containing protein</fullName>
    </recommendedName>
</protein>